<sequence>MGGVSRAGADAYAAAPAPGAADHVVFNPPSAAPSVHHTPLKFLPRQDRRRRELLAAAAAAGATEPGRAAAAVEQPSTPLAAARGQGAGGVAGGAEGTASRTPAPAPLLPPTLRREDPNYRRKYHLTRAQVDEMRRLRLEDGHEWTRGALARRFGCSETFVGIVVRNPERGEAHRKMLEDAYRRWGRKKREAKEDRLRRRETWVRDL</sequence>
<feature type="compositionally biased region" description="Gly residues" evidence="1">
    <location>
        <begin position="85"/>
        <end position="95"/>
    </location>
</feature>
<dbReference type="Proteomes" id="UP000799766">
    <property type="component" value="Unassembled WGS sequence"/>
</dbReference>
<feature type="compositionally biased region" description="Low complexity" evidence="1">
    <location>
        <begin position="57"/>
        <end position="71"/>
    </location>
</feature>
<reference evidence="2" key="1">
    <citation type="journal article" date="2020" name="Stud. Mycol.">
        <title>101 Dothideomycetes genomes: a test case for predicting lifestyles and emergence of pathogens.</title>
        <authorList>
            <person name="Haridas S."/>
            <person name="Albert R."/>
            <person name="Binder M."/>
            <person name="Bloem J."/>
            <person name="Labutti K."/>
            <person name="Salamov A."/>
            <person name="Andreopoulos B."/>
            <person name="Baker S."/>
            <person name="Barry K."/>
            <person name="Bills G."/>
            <person name="Bluhm B."/>
            <person name="Cannon C."/>
            <person name="Castanera R."/>
            <person name="Culley D."/>
            <person name="Daum C."/>
            <person name="Ezra D."/>
            <person name="Gonzalez J."/>
            <person name="Henrissat B."/>
            <person name="Kuo A."/>
            <person name="Liang C."/>
            <person name="Lipzen A."/>
            <person name="Lutzoni F."/>
            <person name="Magnuson J."/>
            <person name="Mondo S."/>
            <person name="Nolan M."/>
            <person name="Ohm R."/>
            <person name="Pangilinan J."/>
            <person name="Park H.-J."/>
            <person name="Ramirez L."/>
            <person name="Alfaro M."/>
            <person name="Sun H."/>
            <person name="Tritt A."/>
            <person name="Yoshinaga Y."/>
            <person name="Zwiers L.-H."/>
            <person name="Turgeon B."/>
            <person name="Goodwin S."/>
            <person name="Spatafora J."/>
            <person name="Crous P."/>
            <person name="Grigoriev I."/>
        </authorList>
    </citation>
    <scope>NUCLEOTIDE SEQUENCE</scope>
    <source>
        <strain evidence="2">ATCC 16933</strain>
    </source>
</reference>
<gene>
    <name evidence="2" type="ORF">BDY21DRAFT_385071</name>
</gene>
<keyword evidence="2" id="KW-0687">Ribonucleoprotein</keyword>
<proteinExistence type="predicted"/>
<keyword evidence="2" id="KW-0689">Ribosomal protein</keyword>
<protein>
    <submittedName>
        <fullName evidence="2">Mitochondrial ribosomal protein subunit L20-domain-containing protein</fullName>
    </submittedName>
</protein>
<dbReference type="Pfam" id="PF12824">
    <property type="entry name" value="MRP-L20"/>
    <property type="match status" value="1"/>
</dbReference>
<dbReference type="PANTHER" id="PTHR28266">
    <property type="entry name" value="54S RIBOSOMAL PROTEIN L20, MITOCHONDRIAL"/>
    <property type="match status" value="1"/>
</dbReference>
<keyword evidence="3" id="KW-1185">Reference proteome</keyword>
<name>A0A6A6P3C3_9PEZI</name>
<dbReference type="OrthoDB" id="6021263at2759"/>
<feature type="compositionally biased region" description="Low complexity" evidence="1">
    <location>
        <begin position="7"/>
        <end position="21"/>
    </location>
</feature>
<dbReference type="EMBL" id="MU001677">
    <property type="protein sequence ID" value="KAF2458530.1"/>
    <property type="molecule type" value="Genomic_DNA"/>
</dbReference>
<evidence type="ECO:0000313" key="2">
    <source>
        <dbReference type="EMBL" id="KAF2458530.1"/>
    </source>
</evidence>
<evidence type="ECO:0000256" key="1">
    <source>
        <dbReference type="SAM" id="MobiDB-lite"/>
    </source>
</evidence>
<feature type="region of interest" description="Disordered" evidence="1">
    <location>
        <begin position="1"/>
        <end position="21"/>
    </location>
</feature>
<evidence type="ECO:0000313" key="3">
    <source>
        <dbReference type="Proteomes" id="UP000799766"/>
    </source>
</evidence>
<dbReference type="InterPro" id="IPR024388">
    <property type="entry name" value="Ribosomal_mL58"/>
</dbReference>
<dbReference type="PANTHER" id="PTHR28266:SF1">
    <property type="entry name" value="LARGE RIBOSOMAL SUBUNIT PROTEIN ML58"/>
    <property type="match status" value="1"/>
</dbReference>
<dbReference type="AlphaFoldDB" id="A0A6A6P3C3"/>
<organism evidence="2 3">
    <name type="scientific">Lineolata rhizophorae</name>
    <dbReference type="NCBI Taxonomy" id="578093"/>
    <lineage>
        <taxon>Eukaryota</taxon>
        <taxon>Fungi</taxon>
        <taxon>Dikarya</taxon>
        <taxon>Ascomycota</taxon>
        <taxon>Pezizomycotina</taxon>
        <taxon>Dothideomycetes</taxon>
        <taxon>Dothideomycetes incertae sedis</taxon>
        <taxon>Lineolatales</taxon>
        <taxon>Lineolataceae</taxon>
        <taxon>Lineolata</taxon>
    </lineage>
</organism>
<dbReference type="GO" id="GO:0005762">
    <property type="term" value="C:mitochondrial large ribosomal subunit"/>
    <property type="evidence" value="ECO:0007669"/>
    <property type="project" value="TreeGrafter"/>
</dbReference>
<feature type="region of interest" description="Disordered" evidence="1">
    <location>
        <begin position="57"/>
        <end position="115"/>
    </location>
</feature>
<accession>A0A6A6P3C3</accession>
<dbReference type="GO" id="GO:0003735">
    <property type="term" value="F:structural constituent of ribosome"/>
    <property type="evidence" value="ECO:0007669"/>
    <property type="project" value="TreeGrafter"/>
</dbReference>